<dbReference type="EMBL" id="BGOW01000014">
    <property type="protein sequence ID" value="GBL45817.1"/>
    <property type="molecule type" value="Genomic_DNA"/>
</dbReference>
<evidence type="ECO:0000259" key="12">
    <source>
        <dbReference type="Pfam" id="PF05193"/>
    </source>
</evidence>
<evidence type="ECO:0000256" key="1">
    <source>
        <dbReference type="ARBA" id="ARBA00001947"/>
    </source>
</evidence>
<dbReference type="InterPro" id="IPR011249">
    <property type="entry name" value="Metalloenz_LuxS/M16"/>
</dbReference>
<reference evidence="13 14" key="1">
    <citation type="journal article" date="2019" name="Front. Microbiol.">
        <title>Genomes of Neutrophilic Sulfur-Oxidizing Chemolithoautotrophs Representing 9 Proteobacterial Species From 8 Genera.</title>
        <authorList>
            <person name="Watanabe T."/>
            <person name="Kojima H."/>
            <person name="Umezawa K."/>
            <person name="Hori C."/>
            <person name="Takasuka T.E."/>
            <person name="Kato Y."/>
            <person name="Fukui M."/>
        </authorList>
    </citation>
    <scope>NUCLEOTIDE SEQUENCE [LARGE SCALE GENOMIC DNA]</scope>
    <source>
        <strain evidence="13 14">TTN</strain>
    </source>
</reference>
<comment type="cofactor">
    <cofactor evidence="1">
        <name>Zn(2+)</name>
        <dbReference type="ChEBI" id="CHEBI:29105"/>
    </cofactor>
</comment>
<dbReference type="RefSeq" id="WP_124704611.1">
    <property type="nucleotide sequence ID" value="NZ_BGOW01000014.1"/>
</dbReference>
<dbReference type="AlphaFoldDB" id="A0A401JE19"/>
<dbReference type="Pfam" id="PF00675">
    <property type="entry name" value="Peptidase_M16"/>
    <property type="match status" value="1"/>
</dbReference>
<dbReference type="PANTHER" id="PTHR43690:SF17">
    <property type="entry name" value="PROTEIN YHJJ"/>
    <property type="match status" value="1"/>
</dbReference>
<dbReference type="InterPro" id="IPR001431">
    <property type="entry name" value="Pept_M16_Zn_BS"/>
</dbReference>
<name>A0A401JE19_9PROT</name>
<feature type="domain" description="Peptidase M16 N-terminal" evidence="11">
    <location>
        <begin position="33"/>
        <end position="179"/>
    </location>
</feature>
<dbReference type="Gene3D" id="3.30.830.10">
    <property type="entry name" value="Metalloenzyme, LuxS/M16 peptidase-like"/>
    <property type="match status" value="2"/>
</dbReference>
<dbReference type="InterPro" id="IPR011765">
    <property type="entry name" value="Pept_M16_N"/>
</dbReference>
<comment type="caution">
    <text evidence="13">The sequence shown here is derived from an EMBL/GenBank/DDBJ whole genome shotgun (WGS) entry which is preliminary data.</text>
</comment>
<dbReference type="Pfam" id="PF05193">
    <property type="entry name" value="Peptidase_M16_C"/>
    <property type="match status" value="1"/>
</dbReference>
<feature type="chain" id="PRO_5019131942" evidence="10">
    <location>
        <begin position="22"/>
        <end position="459"/>
    </location>
</feature>
<evidence type="ECO:0000256" key="7">
    <source>
        <dbReference type="ARBA" id="ARBA00023049"/>
    </source>
</evidence>
<keyword evidence="5" id="KW-0378">Hydrolase</keyword>
<feature type="signal peptide" evidence="10">
    <location>
        <begin position="1"/>
        <end position="21"/>
    </location>
</feature>
<keyword evidence="10" id="KW-0732">Signal</keyword>
<evidence type="ECO:0000256" key="6">
    <source>
        <dbReference type="ARBA" id="ARBA00022833"/>
    </source>
</evidence>
<dbReference type="PANTHER" id="PTHR43690">
    <property type="entry name" value="NARDILYSIN"/>
    <property type="match status" value="1"/>
</dbReference>
<evidence type="ECO:0000256" key="2">
    <source>
        <dbReference type="ARBA" id="ARBA00007261"/>
    </source>
</evidence>
<evidence type="ECO:0000313" key="14">
    <source>
        <dbReference type="Proteomes" id="UP000286806"/>
    </source>
</evidence>
<keyword evidence="14" id="KW-1185">Reference proteome</keyword>
<accession>A0A401JE19</accession>
<evidence type="ECO:0000256" key="3">
    <source>
        <dbReference type="ARBA" id="ARBA00022670"/>
    </source>
</evidence>
<keyword evidence="4" id="KW-0479">Metal-binding</keyword>
<dbReference type="PROSITE" id="PS00143">
    <property type="entry name" value="INSULINASE"/>
    <property type="match status" value="1"/>
</dbReference>
<evidence type="ECO:0000256" key="9">
    <source>
        <dbReference type="SAM" id="MobiDB-lite"/>
    </source>
</evidence>
<feature type="domain" description="Peptidase M16 C-terminal" evidence="12">
    <location>
        <begin position="188"/>
        <end position="369"/>
    </location>
</feature>
<evidence type="ECO:0000313" key="13">
    <source>
        <dbReference type="EMBL" id="GBL45817.1"/>
    </source>
</evidence>
<organism evidence="13 14">
    <name type="scientific">Sulfuriferula multivorans</name>
    <dbReference type="NCBI Taxonomy" id="1559896"/>
    <lineage>
        <taxon>Bacteria</taxon>
        <taxon>Pseudomonadati</taxon>
        <taxon>Pseudomonadota</taxon>
        <taxon>Betaproteobacteria</taxon>
        <taxon>Nitrosomonadales</taxon>
        <taxon>Sulfuricellaceae</taxon>
        <taxon>Sulfuriferula</taxon>
    </lineage>
</organism>
<keyword evidence="3" id="KW-0645">Protease</keyword>
<dbReference type="InterPro" id="IPR007863">
    <property type="entry name" value="Peptidase_M16_C"/>
</dbReference>
<gene>
    <name evidence="13" type="ORF">SFMTTN_1628</name>
</gene>
<evidence type="ECO:0000259" key="11">
    <source>
        <dbReference type="Pfam" id="PF00675"/>
    </source>
</evidence>
<comment type="similarity">
    <text evidence="2 8">Belongs to the peptidase M16 family.</text>
</comment>
<keyword evidence="7" id="KW-0482">Metalloprotease</keyword>
<keyword evidence="6" id="KW-0862">Zinc</keyword>
<evidence type="ECO:0000256" key="8">
    <source>
        <dbReference type="RuleBase" id="RU004447"/>
    </source>
</evidence>
<dbReference type="GO" id="GO:0004222">
    <property type="term" value="F:metalloendopeptidase activity"/>
    <property type="evidence" value="ECO:0007669"/>
    <property type="project" value="InterPro"/>
</dbReference>
<evidence type="ECO:0000256" key="5">
    <source>
        <dbReference type="ARBA" id="ARBA00022801"/>
    </source>
</evidence>
<evidence type="ECO:0000256" key="10">
    <source>
        <dbReference type="SAM" id="SignalP"/>
    </source>
</evidence>
<dbReference type="OrthoDB" id="9811314at2"/>
<protein>
    <submittedName>
        <fullName evidence="13">Peptidase, M16 family</fullName>
    </submittedName>
</protein>
<sequence>MNFIKQALVIGILCLATPALASVQEFHLANGLRVLVKEDHRAPIVVSQVWYRAGSLDEFNGTTGVAHVLEHMMFKGTKDVPDGQFSKLIAAAGGRENAFTARDHTAYFEQLQKDRLGLALKLEADRMQNLILSDAAFAKEIQVVMEERRMRTDDKPQALVYEQLMATAFQESPYRRPVIGWMSDLQHMTVEDARDWYQRWYAPNNATLVVVGDVQADAVKQLAERYFGPIPAKQLALRKPQPEPAQTGIKRVTVKAPAKLPYLIMAYHAPVLRDVDKDWEPYALQVLAAVLDGGDAARLTRNLVRGQRVASEAGADYDAVARGPGLFLLDGTPSEGKSAADLEAALRAQIELIKRDGVSADELKRVKAQVIASDVYQRDSTFYQAMQLGEYATAGLPISEIEARVKKLQAVTPEQVRDVARKYLVDDELTVATLDPQPFDNKPPRPDMPGMRHTGGELR</sequence>
<proteinExistence type="inferred from homology"/>
<dbReference type="Proteomes" id="UP000286806">
    <property type="component" value="Unassembled WGS sequence"/>
</dbReference>
<feature type="region of interest" description="Disordered" evidence="9">
    <location>
        <begin position="433"/>
        <end position="459"/>
    </location>
</feature>
<evidence type="ECO:0000256" key="4">
    <source>
        <dbReference type="ARBA" id="ARBA00022723"/>
    </source>
</evidence>
<dbReference type="SUPFAM" id="SSF63411">
    <property type="entry name" value="LuxS/MPP-like metallohydrolase"/>
    <property type="match status" value="2"/>
</dbReference>
<dbReference type="GO" id="GO:0006508">
    <property type="term" value="P:proteolysis"/>
    <property type="evidence" value="ECO:0007669"/>
    <property type="project" value="UniProtKB-KW"/>
</dbReference>
<dbReference type="InterPro" id="IPR050626">
    <property type="entry name" value="Peptidase_M16"/>
</dbReference>
<dbReference type="GO" id="GO:0046872">
    <property type="term" value="F:metal ion binding"/>
    <property type="evidence" value="ECO:0007669"/>
    <property type="project" value="UniProtKB-KW"/>
</dbReference>